<evidence type="ECO:0000256" key="7">
    <source>
        <dbReference type="SAM" id="SignalP"/>
    </source>
</evidence>
<dbReference type="SUPFAM" id="SSF52743">
    <property type="entry name" value="Subtilisin-like"/>
    <property type="match status" value="1"/>
</dbReference>
<feature type="domain" description="Peptidase S8/S53" evidence="8">
    <location>
        <begin position="99"/>
        <end position="339"/>
    </location>
</feature>
<proteinExistence type="inferred from homology"/>
<dbReference type="InterPro" id="IPR015500">
    <property type="entry name" value="Peptidase_S8_subtilisin-rel"/>
</dbReference>
<evidence type="ECO:0000256" key="4">
    <source>
        <dbReference type="ARBA" id="ARBA00022825"/>
    </source>
</evidence>
<feature type="signal peptide" evidence="7">
    <location>
        <begin position="1"/>
        <end position="25"/>
    </location>
</feature>
<dbReference type="PROSITE" id="PS51892">
    <property type="entry name" value="SUBTILASE"/>
    <property type="match status" value="1"/>
</dbReference>
<dbReference type="PROSITE" id="PS00136">
    <property type="entry name" value="SUBTILASE_ASP"/>
    <property type="match status" value="1"/>
</dbReference>
<feature type="active site" description="Charge relay system" evidence="5">
    <location>
        <position position="151"/>
    </location>
</feature>
<feature type="active site" description="Charge relay system" evidence="5">
    <location>
        <position position="108"/>
    </location>
</feature>
<dbReference type="GO" id="GO:0004252">
    <property type="term" value="F:serine-type endopeptidase activity"/>
    <property type="evidence" value="ECO:0007669"/>
    <property type="project" value="UniProtKB-UniRule"/>
</dbReference>
<evidence type="ECO:0000313" key="9">
    <source>
        <dbReference type="EMBL" id="XBV85274.1"/>
    </source>
</evidence>
<dbReference type="KEGG" id="dsc:ABOD76_17825"/>
<dbReference type="Gene3D" id="3.40.50.200">
    <property type="entry name" value="Peptidase S8/S53 domain"/>
    <property type="match status" value="1"/>
</dbReference>
<keyword evidence="4 5" id="KW-0720">Serine protease</keyword>
<evidence type="ECO:0000256" key="6">
    <source>
        <dbReference type="RuleBase" id="RU003355"/>
    </source>
</evidence>
<dbReference type="EMBL" id="CP158299">
    <property type="protein sequence ID" value="XBV85274.1"/>
    <property type="molecule type" value="Genomic_DNA"/>
</dbReference>
<dbReference type="GO" id="GO:0006508">
    <property type="term" value="P:proteolysis"/>
    <property type="evidence" value="ECO:0007669"/>
    <property type="project" value="UniProtKB-KW"/>
</dbReference>
<sequence length="366" mass="36956">MSLSLSNRLAAGLSLLLLTGCGSVAPTQLHPLALPSGQYSTAEATGKIGAWASGKIGAWASGSTASTLPSGVPNTFTDNLAAWNMVQLSAAQVAAPHLGAGIKVAVIDTGLDLSHPAFQGHLAPAADQYDFLDNDTSPAERGSPADLAYGHGTAIASLVLQVAPKATIMPLRVIAPNGLATPSVVASAVNWAVQHGATVINLSVVSSVDSALTDALRAAAAKGVYLVMAAGNEGVAPPMYPARSSAQATTLGQYALSVGSLELSTTKSDFSNYGTQLSLLAPGRLMTTAYPGSQFAQATGTSFAAPVVSGVLALALGEPLSTTNRTQLVSRIVGSARDVSAANAAYKVGSMPFNLISAANFLNTLR</sequence>
<gene>
    <name evidence="9" type="ORF">ABOD76_17825</name>
</gene>
<comment type="similarity">
    <text evidence="1 5 6">Belongs to the peptidase S8 family.</text>
</comment>
<dbReference type="Pfam" id="PF00082">
    <property type="entry name" value="Peptidase_S8"/>
    <property type="match status" value="1"/>
</dbReference>
<dbReference type="PROSITE" id="PS00138">
    <property type="entry name" value="SUBTILASE_SER"/>
    <property type="match status" value="1"/>
</dbReference>
<dbReference type="InterPro" id="IPR050131">
    <property type="entry name" value="Peptidase_S8_subtilisin-like"/>
</dbReference>
<evidence type="ECO:0000259" key="8">
    <source>
        <dbReference type="Pfam" id="PF00082"/>
    </source>
</evidence>
<dbReference type="InterPro" id="IPR000209">
    <property type="entry name" value="Peptidase_S8/S53_dom"/>
</dbReference>
<keyword evidence="7" id="KW-0732">Signal</keyword>
<dbReference type="PANTHER" id="PTHR43806:SF11">
    <property type="entry name" value="CEREVISIN-RELATED"/>
    <property type="match status" value="1"/>
</dbReference>
<evidence type="ECO:0000256" key="3">
    <source>
        <dbReference type="ARBA" id="ARBA00022801"/>
    </source>
</evidence>
<evidence type="ECO:0000256" key="2">
    <source>
        <dbReference type="ARBA" id="ARBA00022670"/>
    </source>
</evidence>
<dbReference type="PANTHER" id="PTHR43806">
    <property type="entry name" value="PEPTIDASE S8"/>
    <property type="match status" value="1"/>
</dbReference>
<name>A0AAU7UA02_9DEIO</name>
<dbReference type="InterPro" id="IPR036852">
    <property type="entry name" value="Peptidase_S8/S53_dom_sf"/>
</dbReference>
<reference evidence="9" key="1">
    <citation type="submission" date="2024-06" db="EMBL/GenBank/DDBJ databases">
        <title>Draft Genome Sequence of Deinococcus sonorensis Type Strain KR-87, a Biofilm Producing Representative of the Genus Deinococcus.</title>
        <authorList>
            <person name="Boren L.S."/>
            <person name="Grosso R.A."/>
            <person name="Hugenberg-Cox A.N."/>
            <person name="Hill J.T.E."/>
            <person name="Albert C.M."/>
            <person name="Tuohy J.M."/>
        </authorList>
    </citation>
    <scope>NUCLEOTIDE SEQUENCE</scope>
    <source>
        <strain evidence="9">KR-87</strain>
    </source>
</reference>
<dbReference type="InterPro" id="IPR023827">
    <property type="entry name" value="Peptidase_S8_Asp-AS"/>
</dbReference>
<feature type="active site" description="Charge relay system" evidence="5">
    <location>
        <position position="302"/>
    </location>
</feature>
<evidence type="ECO:0000256" key="5">
    <source>
        <dbReference type="PROSITE-ProRule" id="PRU01240"/>
    </source>
</evidence>
<dbReference type="RefSeq" id="WP_350243311.1">
    <property type="nucleotide sequence ID" value="NZ_CP158299.1"/>
</dbReference>
<keyword evidence="3 5" id="KW-0378">Hydrolase</keyword>
<accession>A0AAU7UA02</accession>
<keyword evidence="2 5" id="KW-0645">Protease</keyword>
<feature type="chain" id="PRO_5043324893" evidence="7">
    <location>
        <begin position="26"/>
        <end position="366"/>
    </location>
</feature>
<protein>
    <submittedName>
        <fullName evidence="9">S8 family serine peptidase</fullName>
    </submittedName>
</protein>
<evidence type="ECO:0000256" key="1">
    <source>
        <dbReference type="ARBA" id="ARBA00011073"/>
    </source>
</evidence>
<dbReference type="AlphaFoldDB" id="A0AAU7UA02"/>
<dbReference type="PRINTS" id="PR00723">
    <property type="entry name" value="SUBTILISIN"/>
</dbReference>
<organism evidence="9">
    <name type="scientific">Deinococcus sonorensis KR-87</name>
    <dbReference type="NCBI Taxonomy" id="694439"/>
    <lineage>
        <taxon>Bacteria</taxon>
        <taxon>Thermotogati</taxon>
        <taxon>Deinococcota</taxon>
        <taxon>Deinococci</taxon>
        <taxon>Deinococcales</taxon>
        <taxon>Deinococcaceae</taxon>
        <taxon>Deinococcus</taxon>
    </lineage>
</organism>
<dbReference type="InterPro" id="IPR023828">
    <property type="entry name" value="Peptidase_S8_Ser-AS"/>
</dbReference>